<protein>
    <submittedName>
        <fullName evidence="1">Uncharacterized protein</fullName>
    </submittedName>
</protein>
<organism evidence="1 2">
    <name type="scientific">Flavilitoribacter nigricans (strain ATCC 23147 / DSM 23189 / NBRC 102662 / NCIMB 1420 / SS-2)</name>
    <name type="common">Lewinella nigricans</name>
    <dbReference type="NCBI Taxonomy" id="1122177"/>
    <lineage>
        <taxon>Bacteria</taxon>
        <taxon>Pseudomonadati</taxon>
        <taxon>Bacteroidota</taxon>
        <taxon>Saprospiria</taxon>
        <taxon>Saprospirales</taxon>
        <taxon>Lewinellaceae</taxon>
        <taxon>Flavilitoribacter</taxon>
    </lineage>
</organism>
<dbReference type="EMBL" id="PDUD01000028">
    <property type="protein sequence ID" value="PHN03935.1"/>
    <property type="molecule type" value="Genomic_DNA"/>
</dbReference>
<accession>A0A2D0N606</accession>
<dbReference type="AlphaFoldDB" id="A0A2D0N606"/>
<comment type="caution">
    <text evidence="1">The sequence shown here is derived from an EMBL/GenBank/DDBJ whole genome shotgun (WGS) entry which is preliminary data.</text>
</comment>
<keyword evidence="2" id="KW-1185">Reference proteome</keyword>
<proteinExistence type="predicted"/>
<evidence type="ECO:0000313" key="2">
    <source>
        <dbReference type="Proteomes" id="UP000223913"/>
    </source>
</evidence>
<evidence type="ECO:0000313" key="1">
    <source>
        <dbReference type="EMBL" id="PHN03935.1"/>
    </source>
</evidence>
<reference evidence="1 2" key="1">
    <citation type="submission" date="2017-10" db="EMBL/GenBank/DDBJ databases">
        <title>The draft genome sequence of Lewinella nigricans NBRC 102662.</title>
        <authorList>
            <person name="Wang K."/>
        </authorList>
    </citation>
    <scope>NUCLEOTIDE SEQUENCE [LARGE SCALE GENOMIC DNA]</scope>
    <source>
        <strain evidence="1 2">NBRC 102662</strain>
    </source>
</reference>
<gene>
    <name evidence="1" type="ORF">CRP01_23990</name>
</gene>
<dbReference type="Proteomes" id="UP000223913">
    <property type="component" value="Unassembled WGS sequence"/>
</dbReference>
<name>A0A2D0N606_FLAN2</name>
<sequence length="128" mass="14557">MKEVGKGLKADVVFGSPTNRCVGIGICQVNPYQSTVVSRHLSCCQRVETTLHFSQPDRLIFSFSRKKICKKMIGRQFAYSRFRIKDALELSDWLTDQLGTGKAELIPGTYPVIFEEEWISVAIRIRQS</sequence>